<name>J3P5Z0_GAET3</name>
<dbReference type="HOGENOM" id="CLU_2812511_0_0_1"/>
<gene>
    <name evidence="2" type="primary">20349388</name>
    <name evidence="1" type="ORF">GGTG_08930</name>
</gene>
<keyword evidence="3" id="KW-1185">Reference proteome</keyword>
<evidence type="ECO:0000313" key="3">
    <source>
        <dbReference type="Proteomes" id="UP000006039"/>
    </source>
</evidence>
<reference evidence="2" key="4">
    <citation type="journal article" date="2015" name="G3 (Bethesda)">
        <title>Genome sequences of three phytopathogenic species of the Magnaporthaceae family of fungi.</title>
        <authorList>
            <person name="Okagaki L.H."/>
            <person name="Nunes C.C."/>
            <person name="Sailsbery J."/>
            <person name="Clay B."/>
            <person name="Brown D."/>
            <person name="John T."/>
            <person name="Oh Y."/>
            <person name="Young N."/>
            <person name="Fitzgerald M."/>
            <person name="Haas B.J."/>
            <person name="Zeng Q."/>
            <person name="Young S."/>
            <person name="Adiconis X."/>
            <person name="Fan L."/>
            <person name="Levin J.Z."/>
            <person name="Mitchell T.K."/>
            <person name="Okubara P.A."/>
            <person name="Farman M.L."/>
            <person name="Kohn L.M."/>
            <person name="Birren B."/>
            <person name="Ma L.-J."/>
            <person name="Dean R.A."/>
        </authorList>
    </citation>
    <scope>NUCLEOTIDE SEQUENCE</scope>
    <source>
        <strain evidence="2">R3-111a-1</strain>
    </source>
</reference>
<evidence type="ECO:0000313" key="1">
    <source>
        <dbReference type="EMBL" id="EJT75092.1"/>
    </source>
</evidence>
<reference evidence="3" key="1">
    <citation type="submission" date="2010-07" db="EMBL/GenBank/DDBJ databases">
        <title>The genome sequence of Gaeumannomyces graminis var. tritici strain R3-111a-1.</title>
        <authorList>
            <consortium name="The Broad Institute Genome Sequencing Platform"/>
            <person name="Ma L.-J."/>
            <person name="Dead R."/>
            <person name="Young S."/>
            <person name="Zeng Q."/>
            <person name="Koehrsen M."/>
            <person name="Alvarado L."/>
            <person name="Berlin A."/>
            <person name="Chapman S.B."/>
            <person name="Chen Z."/>
            <person name="Freedman E."/>
            <person name="Gellesch M."/>
            <person name="Goldberg J."/>
            <person name="Griggs A."/>
            <person name="Gujja S."/>
            <person name="Heilman E.R."/>
            <person name="Heiman D."/>
            <person name="Hepburn T."/>
            <person name="Howarth C."/>
            <person name="Jen D."/>
            <person name="Larson L."/>
            <person name="Mehta T."/>
            <person name="Neiman D."/>
            <person name="Pearson M."/>
            <person name="Roberts A."/>
            <person name="Saif S."/>
            <person name="Shea T."/>
            <person name="Shenoy N."/>
            <person name="Sisk P."/>
            <person name="Stolte C."/>
            <person name="Sykes S."/>
            <person name="Walk T."/>
            <person name="White J."/>
            <person name="Yandava C."/>
            <person name="Haas B."/>
            <person name="Nusbaum C."/>
            <person name="Birren B."/>
        </authorList>
    </citation>
    <scope>NUCLEOTIDE SEQUENCE [LARGE SCALE GENOMIC DNA]</scope>
    <source>
        <strain evidence="3">R3-111a-1</strain>
    </source>
</reference>
<reference evidence="2" key="5">
    <citation type="submission" date="2018-04" db="UniProtKB">
        <authorList>
            <consortium name="EnsemblFungi"/>
        </authorList>
    </citation>
    <scope>IDENTIFICATION</scope>
    <source>
        <strain evidence="2">R3-111a-1</strain>
    </source>
</reference>
<reference evidence="1" key="2">
    <citation type="submission" date="2010-07" db="EMBL/GenBank/DDBJ databases">
        <authorList>
            <consortium name="The Broad Institute Genome Sequencing Platform"/>
            <consortium name="Broad Institute Genome Sequencing Center for Infectious Disease"/>
            <person name="Ma L.-J."/>
            <person name="Dead R."/>
            <person name="Young S."/>
            <person name="Zeng Q."/>
            <person name="Koehrsen M."/>
            <person name="Alvarado L."/>
            <person name="Berlin A."/>
            <person name="Chapman S.B."/>
            <person name="Chen Z."/>
            <person name="Freedman E."/>
            <person name="Gellesch M."/>
            <person name="Goldberg J."/>
            <person name="Griggs A."/>
            <person name="Gujja S."/>
            <person name="Heilman E.R."/>
            <person name="Heiman D."/>
            <person name="Hepburn T."/>
            <person name="Howarth C."/>
            <person name="Jen D."/>
            <person name="Larson L."/>
            <person name="Mehta T."/>
            <person name="Neiman D."/>
            <person name="Pearson M."/>
            <person name="Roberts A."/>
            <person name="Saif S."/>
            <person name="Shea T."/>
            <person name="Shenoy N."/>
            <person name="Sisk P."/>
            <person name="Stolte C."/>
            <person name="Sykes S."/>
            <person name="Walk T."/>
            <person name="White J."/>
            <person name="Yandava C."/>
            <person name="Haas B."/>
            <person name="Nusbaum C."/>
            <person name="Birren B."/>
        </authorList>
    </citation>
    <scope>NUCLEOTIDE SEQUENCE</scope>
    <source>
        <strain evidence="1">R3-111a-1</strain>
    </source>
</reference>
<dbReference type="VEuPathDB" id="FungiDB:GGTG_08930"/>
<evidence type="ECO:0000313" key="2">
    <source>
        <dbReference type="EnsemblFungi" id="EJT75092"/>
    </source>
</evidence>
<dbReference type="RefSeq" id="XP_009225036.1">
    <property type="nucleotide sequence ID" value="XM_009226772.1"/>
</dbReference>
<organism evidence="1">
    <name type="scientific">Gaeumannomyces tritici (strain R3-111a-1)</name>
    <name type="common">Wheat and barley take-all root rot fungus</name>
    <name type="synonym">Gaeumannomyces graminis var. tritici</name>
    <dbReference type="NCBI Taxonomy" id="644352"/>
    <lineage>
        <taxon>Eukaryota</taxon>
        <taxon>Fungi</taxon>
        <taxon>Dikarya</taxon>
        <taxon>Ascomycota</taxon>
        <taxon>Pezizomycotina</taxon>
        <taxon>Sordariomycetes</taxon>
        <taxon>Sordariomycetidae</taxon>
        <taxon>Magnaporthales</taxon>
        <taxon>Magnaporthaceae</taxon>
        <taxon>Gaeumannomyces</taxon>
    </lineage>
</organism>
<dbReference type="AlphaFoldDB" id="J3P5Z0"/>
<dbReference type="EMBL" id="GL385398">
    <property type="protein sequence ID" value="EJT75092.1"/>
    <property type="molecule type" value="Genomic_DNA"/>
</dbReference>
<sequence length="67" mass="7215">MTTISVLDAHRASGRLYASPAHRPAHQPAHFCITDQVVVPVKGQRLLKERGEGNGKEVGGLWSVRGA</sequence>
<reference evidence="1" key="3">
    <citation type="submission" date="2010-09" db="EMBL/GenBank/DDBJ databases">
        <title>Annotation of Gaeumannomyces graminis var. tritici R3-111a-1.</title>
        <authorList>
            <consortium name="The Broad Institute Genome Sequencing Platform"/>
            <person name="Ma L.-J."/>
            <person name="Dead R."/>
            <person name="Young S.K."/>
            <person name="Zeng Q."/>
            <person name="Gargeya S."/>
            <person name="Fitzgerald M."/>
            <person name="Haas B."/>
            <person name="Abouelleil A."/>
            <person name="Alvarado L."/>
            <person name="Arachchi H.M."/>
            <person name="Berlin A."/>
            <person name="Brown A."/>
            <person name="Chapman S.B."/>
            <person name="Chen Z."/>
            <person name="Dunbar C."/>
            <person name="Freedman E."/>
            <person name="Gearin G."/>
            <person name="Gellesch M."/>
            <person name="Goldberg J."/>
            <person name="Griggs A."/>
            <person name="Gujja S."/>
            <person name="Heiman D."/>
            <person name="Howarth C."/>
            <person name="Larson L."/>
            <person name="Lui A."/>
            <person name="MacDonald P.J.P."/>
            <person name="Mehta T."/>
            <person name="Montmayeur A."/>
            <person name="Murphy C."/>
            <person name="Neiman D."/>
            <person name="Pearson M."/>
            <person name="Priest M."/>
            <person name="Roberts A."/>
            <person name="Saif S."/>
            <person name="Shea T."/>
            <person name="Shenoy N."/>
            <person name="Sisk P."/>
            <person name="Stolte C."/>
            <person name="Sykes S."/>
            <person name="Yandava C."/>
            <person name="Wortman J."/>
            <person name="Nusbaum C."/>
            <person name="Birren B."/>
        </authorList>
    </citation>
    <scope>NUCLEOTIDE SEQUENCE</scope>
    <source>
        <strain evidence="1">R3-111a-1</strain>
    </source>
</reference>
<dbReference type="EnsemblFungi" id="EJT75092">
    <property type="protein sequence ID" value="EJT75092"/>
    <property type="gene ID" value="GGTG_08930"/>
</dbReference>
<dbReference type="GeneID" id="20349388"/>
<accession>J3P5Z0</accession>
<dbReference type="Proteomes" id="UP000006039">
    <property type="component" value="Unassembled WGS sequence"/>
</dbReference>
<proteinExistence type="predicted"/>
<protein>
    <submittedName>
        <fullName evidence="1 2">Uncharacterized protein</fullName>
    </submittedName>
</protein>